<proteinExistence type="predicted"/>
<dbReference type="AlphaFoldDB" id="A0AAU9LT85"/>
<evidence type="ECO:0000313" key="1">
    <source>
        <dbReference type="EMBL" id="CAH1412845.1"/>
    </source>
</evidence>
<reference evidence="1 2" key="1">
    <citation type="submission" date="2022-01" db="EMBL/GenBank/DDBJ databases">
        <authorList>
            <person name="Xiong W."/>
            <person name="Schranz E."/>
        </authorList>
    </citation>
    <scope>NUCLEOTIDE SEQUENCE [LARGE SCALE GENOMIC DNA]</scope>
</reference>
<gene>
    <name evidence="1" type="ORF">LVIROSA_LOCUS833</name>
</gene>
<accession>A0AAU9LT85</accession>
<sequence length="279" mass="31105">MTTKPLLSPFLFTPPLSPTLAQAVIRFPARKLRFSDEKTPIFRHLQQRLFSGDTTSSLATSTTTPQPNRFPECFSCCLQTQHIAAFGDDPDSIDWIALFEKVLGARRGHVRDIEPKPSVADTSYSLNHGHRLSIAFCLLPTGCWLLLPHTLLQTAVSPHYCHKSHHHPPSPTVCSNNSDLRFNLSSPRELKFRCAFSLLQVVIASGSTNNSPKPNDVHLVLPPREDSPPPYLSFDISITVRAVTGDCVVQHRLHCLPILSIHEGFIFGCFIPQILPDFL</sequence>
<protein>
    <submittedName>
        <fullName evidence="1">Uncharacterized protein</fullName>
    </submittedName>
</protein>
<dbReference type="Proteomes" id="UP001157418">
    <property type="component" value="Unassembled WGS sequence"/>
</dbReference>
<dbReference type="EMBL" id="CAKMRJ010000001">
    <property type="protein sequence ID" value="CAH1412845.1"/>
    <property type="molecule type" value="Genomic_DNA"/>
</dbReference>
<name>A0AAU9LT85_9ASTR</name>
<keyword evidence="2" id="KW-1185">Reference proteome</keyword>
<comment type="caution">
    <text evidence="1">The sequence shown here is derived from an EMBL/GenBank/DDBJ whole genome shotgun (WGS) entry which is preliminary data.</text>
</comment>
<evidence type="ECO:0000313" key="2">
    <source>
        <dbReference type="Proteomes" id="UP001157418"/>
    </source>
</evidence>
<organism evidence="1 2">
    <name type="scientific">Lactuca virosa</name>
    <dbReference type="NCBI Taxonomy" id="75947"/>
    <lineage>
        <taxon>Eukaryota</taxon>
        <taxon>Viridiplantae</taxon>
        <taxon>Streptophyta</taxon>
        <taxon>Embryophyta</taxon>
        <taxon>Tracheophyta</taxon>
        <taxon>Spermatophyta</taxon>
        <taxon>Magnoliopsida</taxon>
        <taxon>eudicotyledons</taxon>
        <taxon>Gunneridae</taxon>
        <taxon>Pentapetalae</taxon>
        <taxon>asterids</taxon>
        <taxon>campanulids</taxon>
        <taxon>Asterales</taxon>
        <taxon>Asteraceae</taxon>
        <taxon>Cichorioideae</taxon>
        <taxon>Cichorieae</taxon>
        <taxon>Lactucinae</taxon>
        <taxon>Lactuca</taxon>
    </lineage>
</organism>